<organism evidence="2">
    <name type="scientific">marine sediment metagenome</name>
    <dbReference type="NCBI Taxonomy" id="412755"/>
    <lineage>
        <taxon>unclassified sequences</taxon>
        <taxon>metagenomes</taxon>
        <taxon>ecological metagenomes</taxon>
    </lineage>
</organism>
<dbReference type="EMBL" id="BARS01018368">
    <property type="protein sequence ID" value="GAF93680.1"/>
    <property type="molecule type" value="Genomic_DNA"/>
</dbReference>
<name>X0UZ34_9ZZZZ</name>
<feature type="domain" description="DeoR-like transcriptional repressor C-terminal sensor" evidence="1">
    <location>
        <begin position="35"/>
        <end position="166"/>
    </location>
</feature>
<dbReference type="InterPro" id="IPR037171">
    <property type="entry name" value="NagB/RpiA_transferase-like"/>
</dbReference>
<reference evidence="2" key="1">
    <citation type="journal article" date="2014" name="Front. Microbiol.">
        <title>High frequency of phylogenetically diverse reductive dehalogenase-homologous genes in deep subseafloor sedimentary metagenomes.</title>
        <authorList>
            <person name="Kawai M."/>
            <person name="Futagami T."/>
            <person name="Toyoda A."/>
            <person name="Takaki Y."/>
            <person name="Nishi S."/>
            <person name="Hori S."/>
            <person name="Arai W."/>
            <person name="Tsubouchi T."/>
            <person name="Morono Y."/>
            <person name="Uchiyama I."/>
            <person name="Ito T."/>
            <person name="Fujiyama A."/>
            <person name="Inagaki F."/>
            <person name="Takami H."/>
        </authorList>
    </citation>
    <scope>NUCLEOTIDE SEQUENCE</scope>
    <source>
        <strain evidence="2">Expedition CK06-06</strain>
    </source>
</reference>
<gene>
    <name evidence="2" type="ORF">S01H1_29890</name>
</gene>
<comment type="caution">
    <text evidence="2">The sequence shown here is derived from an EMBL/GenBank/DDBJ whole genome shotgun (WGS) entry which is preliminary data.</text>
</comment>
<dbReference type="SUPFAM" id="SSF100950">
    <property type="entry name" value="NagB/RpiA/CoA transferase-like"/>
    <property type="match status" value="1"/>
</dbReference>
<accession>X0UZ34</accession>
<dbReference type="SMART" id="SM01134">
    <property type="entry name" value="DeoRC"/>
    <property type="match status" value="1"/>
</dbReference>
<protein>
    <recommendedName>
        <fullName evidence="1">DeoR-like transcriptional repressor C-terminal sensor domain-containing protein</fullName>
    </recommendedName>
</protein>
<feature type="non-terminal residue" evidence="2">
    <location>
        <position position="1"/>
    </location>
</feature>
<dbReference type="AlphaFoldDB" id="X0UZ34"/>
<dbReference type="InterPro" id="IPR014036">
    <property type="entry name" value="DeoR-like_C"/>
</dbReference>
<proteinExistence type="predicted"/>
<sequence>QKISADITVPGINNLLSFLGRQGHFWETLALQRSDKVAISTAIVEKHIKAGDTTIILDSGTTVEHVPFLLSQRGNVEANVNVKVYTNNLLAAVSVVPPPENFNCTLLAGRIDPIYGATYNTDNIEAPYSGIQANVIILAAKAISFNKGPMVAKQDDHNREFKKGLIGKALQGAPDVRLIIAVDWTKLSMDVAKRSGLRAVLSEEAWENVKNKSSFVLVTTEPPELKLQ</sequence>
<dbReference type="Pfam" id="PF00455">
    <property type="entry name" value="DeoRC"/>
    <property type="match status" value="1"/>
</dbReference>
<evidence type="ECO:0000259" key="1">
    <source>
        <dbReference type="Pfam" id="PF00455"/>
    </source>
</evidence>
<evidence type="ECO:0000313" key="2">
    <source>
        <dbReference type="EMBL" id="GAF93680.1"/>
    </source>
</evidence>